<dbReference type="CDD" id="cd01127">
    <property type="entry name" value="TrwB_TraG_TraD_VirD4"/>
    <property type="match status" value="1"/>
</dbReference>
<evidence type="ECO:0000256" key="1">
    <source>
        <dbReference type="SAM" id="MobiDB-lite"/>
    </source>
</evidence>
<dbReference type="Pfam" id="PF19044">
    <property type="entry name" value="P-loop_TraG"/>
    <property type="match status" value="1"/>
</dbReference>
<evidence type="ECO:0000313" key="4">
    <source>
        <dbReference type="EMBL" id="GAA1810905.1"/>
    </source>
</evidence>
<dbReference type="InterPro" id="IPR002789">
    <property type="entry name" value="HerA_central"/>
</dbReference>
<gene>
    <name evidence="4" type="ORF">GCM10009682_35600</name>
</gene>
<dbReference type="Pfam" id="PF01935">
    <property type="entry name" value="DUF87"/>
    <property type="match status" value="1"/>
</dbReference>
<proteinExistence type="predicted"/>
<dbReference type="Proteomes" id="UP001500218">
    <property type="component" value="Unassembled WGS sequence"/>
</dbReference>
<dbReference type="RefSeq" id="WP_344132952.1">
    <property type="nucleotide sequence ID" value="NZ_BAAALT010000105.1"/>
</dbReference>
<feature type="region of interest" description="Disordered" evidence="1">
    <location>
        <begin position="1"/>
        <end position="20"/>
    </location>
</feature>
<comment type="caution">
    <text evidence="4">The sequence shown here is derived from an EMBL/GenBank/DDBJ whole genome shotgun (WGS) entry which is preliminary data.</text>
</comment>
<dbReference type="PANTHER" id="PTHR30121:SF6">
    <property type="entry name" value="SLR6007 PROTEIN"/>
    <property type="match status" value="1"/>
</dbReference>
<feature type="domain" description="Helicase HerA central" evidence="2">
    <location>
        <begin position="249"/>
        <end position="319"/>
    </location>
</feature>
<evidence type="ECO:0000313" key="5">
    <source>
        <dbReference type="Proteomes" id="UP001500218"/>
    </source>
</evidence>
<accession>A0ABN2M5V7</accession>
<dbReference type="EMBL" id="BAAALT010000105">
    <property type="protein sequence ID" value="GAA1810905.1"/>
    <property type="molecule type" value="Genomic_DNA"/>
</dbReference>
<name>A0ABN2M5V7_9ACTN</name>
<evidence type="ECO:0000259" key="2">
    <source>
        <dbReference type="Pfam" id="PF01935"/>
    </source>
</evidence>
<organism evidence="4 5">
    <name type="scientific">Luedemannella flava</name>
    <dbReference type="NCBI Taxonomy" id="349316"/>
    <lineage>
        <taxon>Bacteria</taxon>
        <taxon>Bacillati</taxon>
        <taxon>Actinomycetota</taxon>
        <taxon>Actinomycetes</taxon>
        <taxon>Micromonosporales</taxon>
        <taxon>Micromonosporaceae</taxon>
        <taxon>Luedemannella</taxon>
    </lineage>
</organism>
<dbReference type="InterPro" id="IPR051162">
    <property type="entry name" value="T4SS_component"/>
</dbReference>
<evidence type="ECO:0000259" key="3">
    <source>
        <dbReference type="Pfam" id="PF19044"/>
    </source>
</evidence>
<feature type="domain" description="TraG P-loop" evidence="3">
    <location>
        <begin position="429"/>
        <end position="555"/>
    </location>
</feature>
<dbReference type="InterPro" id="IPR027417">
    <property type="entry name" value="P-loop_NTPase"/>
</dbReference>
<sequence length="590" mass="62391">MVNPFAARGRKRGRVAEGGVLPGGPDAVEVSGRSLRVGVEHTTTLVVTGYPSEVGAGWLDPILSYPGRVDVALHIEPVPPAVAAARLRKQRGRLESARRHDAAKGRLDDPDVDAAAYDAAELATRIARGEARLFRLGLYLTVHAADADELAQRVTEVRNLAASMLLDTALASWRQLQGWISTLPLGYDALGMRRVFDTDALAATFPFTSPDLPISTGDAGMGVLFGLNLASTGVVVWDRWAQDNYNAVILARSGAGKSFLAKLDLLRNLYLGVDAFVIDPEDEYLALADSVGGTVIRPGAPGVRINPLDLNASDGEDALYRRTQFMQTFAAVVAAGDGAASGAGLPPQEAAALDDAVLAAYRSKGITTDPRTWRRPAPLLADVETALRELGEHGRAVAAKLRPYTVGSFKGLFDGPTSIAPEGHLVVYAIKDLPEELKPVGTLLTLDAIWRKVAASSPDVRKVVLVDEAWLMLRAGLGARFLFRLSKSARKYGAGLTVVTQDAADVLATEVGRAVVSNATTQILMRQAPQAIDAVAEAFDLTDGERAFLLSAGRGDALLACGTSRVAFHSLASDAETVLVVTGPGAARPS</sequence>
<dbReference type="Gene3D" id="3.40.50.300">
    <property type="entry name" value="P-loop containing nucleotide triphosphate hydrolases"/>
    <property type="match status" value="1"/>
</dbReference>
<evidence type="ECO:0008006" key="6">
    <source>
        <dbReference type="Google" id="ProtNLM"/>
    </source>
</evidence>
<keyword evidence="5" id="KW-1185">Reference proteome</keyword>
<dbReference type="SUPFAM" id="SSF52540">
    <property type="entry name" value="P-loop containing nucleoside triphosphate hydrolases"/>
    <property type="match status" value="1"/>
</dbReference>
<protein>
    <recommendedName>
        <fullName evidence="6">Conjugal transfer protein TraC</fullName>
    </recommendedName>
</protein>
<dbReference type="Gene3D" id="1.10.8.730">
    <property type="match status" value="1"/>
</dbReference>
<reference evidence="5" key="1">
    <citation type="journal article" date="2019" name="Int. J. Syst. Evol. Microbiol.">
        <title>The Global Catalogue of Microorganisms (GCM) 10K type strain sequencing project: providing services to taxonomists for standard genome sequencing and annotation.</title>
        <authorList>
            <consortium name="The Broad Institute Genomics Platform"/>
            <consortium name="The Broad Institute Genome Sequencing Center for Infectious Disease"/>
            <person name="Wu L."/>
            <person name="Ma J."/>
        </authorList>
    </citation>
    <scope>NUCLEOTIDE SEQUENCE [LARGE SCALE GENOMIC DNA]</scope>
    <source>
        <strain evidence="5">JCM 13250</strain>
    </source>
</reference>
<dbReference type="PANTHER" id="PTHR30121">
    <property type="entry name" value="UNCHARACTERIZED PROTEIN YJGR-RELATED"/>
    <property type="match status" value="1"/>
</dbReference>
<dbReference type="InterPro" id="IPR043964">
    <property type="entry name" value="P-loop_TraG"/>
</dbReference>